<dbReference type="PRINTS" id="PR00469">
    <property type="entry name" value="PNDRDTASEII"/>
</dbReference>
<evidence type="ECO:0000313" key="8">
    <source>
        <dbReference type="Proteomes" id="UP000306236"/>
    </source>
</evidence>
<evidence type="ECO:0000259" key="6">
    <source>
        <dbReference type="Pfam" id="PF07992"/>
    </source>
</evidence>
<evidence type="ECO:0000256" key="5">
    <source>
        <dbReference type="HAMAP-Rule" id="MF_01685"/>
    </source>
</evidence>
<dbReference type="RefSeq" id="WP_136406814.1">
    <property type="nucleotide sequence ID" value="NZ_SSWX01000014.1"/>
</dbReference>
<keyword evidence="3 5" id="KW-0521">NADP</keyword>
<dbReference type="PANTHER" id="PTHR48105">
    <property type="entry name" value="THIOREDOXIN REDUCTASE 1-RELATED-RELATED"/>
    <property type="match status" value="1"/>
</dbReference>
<evidence type="ECO:0000256" key="3">
    <source>
        <dbReference type="ARBA" id="ARBA00022857"/>
    </source>
</evidence>
<comment type="caution">
    <text evidence="7">The sequence shown here is derived from an EMBL/GenBank/DDBJ whole genome shotgun (WGS) entry which is preliminary data.</text>
</comment>
<dbReference type="SUPFAM" id="SSF51905">
    <property type="entry name" value="FAD/NAD(P)-binding domain"/>
    <property type="match status" value="1"/>
</dbReference>
<evidence type="ECO:0000313" key="7">
    <source>
        <dbReference type="EMBL" id="THJ32598.1"/>
    </source>
</evidence>
<dbReference type="Proteomes" id="UP000306236">
    <property type="component" value="Unassembled WGS sequence"/>
</dbReference>
<feature type="binding site" evidence="5">
    <location>
        <position position="53"/>
    </location>
    <ligand>
        <name>FAD</name>
        <dbReference type="ChEBI" id="CHEBI:57692"/>
    </ligand>
</feature>
<feature type="binding site" evidence="5">
    <location>
        <position position="133"/>
    </location>
    <ligand>
        <name>FAD</name>
        <dbReference type="ChEBI" id="CHEBI:57692"/>
    </ligand>
</feature>
<keyword evidence="8" id="KW-1185">Reference proteome</keyword>
<dbReference type="InterPro" id="IPR050097">
    <property type="entry name" value="Ferredoxin-NADP_redctase_2"/>
</dbReference>
<dbReference type="GO" id="GO:0004324">
    <property type="term" value="F:ferredoxin-NADP+ reductase activity"/>
    <property type="evidence" value="ECO:0007669"/>
    <property type="project" value="UniProtKB-UniRule"/>
</dbReference>
<comment type="cofactor">
    <cofactor evidence="5">
        <name>FAD</name>
        <dbReference type="ChEBI" id="CHEBI:57692"/>
    </cofactor>
    <text evidence="5">Binds 1 FAD per subunit.</text>
</comment>
<dbReference type="OrthoDB" id="9806179at2"/>
<dbReference type="Gene3D" id="3.50.50.60">
    <property type="entry name" value="FAD/NAD(P)-binding domain"/>
    <property type="match status" value="2"/>
</dbReference>
<dbReference type="PRINTS" id="PR00368">
    <property type="entry name" value="FADPNR"/>
</dbReference>
<name>A0A4S5BRV6_9BURK</name>
<comment type="caution">
    <text evidence="5">Lacks conserved residue(s) required for the propagation of feature annotation.</text>
</comment>
<comment type="similarity">
    <text evidence="5">Belongs to the ferredoxin--NADP reductase type 2 family.</text>
</comment>
<dbReference type="AlphaFoldDB" id="A0A4S5BRV6"/>
<feature type="binding site" evidence="5">
    <location>
        <position position="45"/>
    </location>
    <ligand>
        <name>FAD</name>
        <dbReference type="ChEBI" id="CHEBI:57692"/>
    </ligand>
</feature>
<keyword evidence="2 5" id="KW-0274">FAD</keyword>
<keyword evidence="4 5" id="KW-0560">Oxidoreductase</keyword>
<evidence type="ECO:0000256" key="4">
    <source>
        <dbReference type="ARBA" id="ARBA00023002"/>
    </source>
</evidence>
<sequence>MHHSNSPDASIPDFTTDVVVVGAGPAGLFQLFQLGLQGLACHVLEALPHPGGQCSQLYADKPIYDIPALLRVTGHELSEQLHQQLAPFAIHWHWGQTLEAIEEDGAGHWLVHTSQGHAIACKAVVLALGVGAFVARKPKLEHLDALLAEGRQAFLQSHDRQAAVAGQQVVVFGGDEAAVAKAIELAQSGAALAPARVSLLHRRDVFKADETALAQLNALREQGRIQVEIGQLQALNLHRETALQSLHILSPDGQSQTVPADVLLVYQGISPKLGALADWQLALEAKHILVNPATQATNRPGIYAVGDIASYPGKRKLIASAFHEAIMAAFAIAEQLQGKSPLTLYTTTHTVLLERLGQEPVAKA</sequence>
<organism evidence="7 8">
    <name type="scientific">Lampropedia aestuarii</name>
    <dbReference type="NCBI Taxonomy" id="2562762"/>
    <lineage>
        <taxon>Bacteria</taxon>
        <taxon>Pseudomonadati</taxon>
        <taxon>Pseudomonadota</taxon>
        <taxon>Betaproteobacteria</taxon>
        <taxon>Burkholderiales</taxon>
        <taxon>Comamonadaceae</taxon>
        <taxon>Lampropedia</taxon>
    </lineage>
</organism>
<feature type="binding site" evidence="5">
    <location>
        <position position="98"/>
    </location>
    <ligand>
        <name>FAD</name>
        <dbReference type="ChEBI" id="CHEBI:57692"/>
    </ligand>
</feature>
<feature type="binding site" evidence="5">
    <location>
        <position position="307"/>
    </location>
    <ligand>
        <name>FAD</name>
        <dbReference type="ChEBI" id="CHEBI:57692"/>
    </ligand>
</feature>
<proteinExistence type="inferred from homology"/>
<evidence type="ECO:0000256" key="2">
    <source>
        <dbReference type="ARBA" id="ARBA00022827"/>
    </source>
</evidence>
<dbReference type="GO" id="GO:0050660">
    <property type="term" value="F:flavin adenine dinucleotide binding"/>
    <property type="evidence" value="ECO:0007669"/>
    <property type="project" value="UniProtKB-UniRule"/>
</dbReference>
<dbReference type="EC" id="1.18.1.2" evidence="5"/>
<protein>
    <recommendedName>
        <fullName evidence="5">Ferredoxin--NADP reductase</fullName>
        <shortName evidence="5">FNR</shortName>
        <shortName evidence="5">Fd-NADP(+) reductase</shortName>
        <ecNumber evidence="5">1.18.1.2</ecNumber>
    </recommendedName>
</protein>
<evidence type="ECO:0000256" key="1">
    <source>
        <dbReference type="ARBA" id="ARBA00022630"/>
    </source>
</evidence>
<reference evidence="7 8" key="1">
    <citation type="submission" date="2019-04" db="EMBL/GenBank/DDBJ databases">
        <title>Lampropedia sp YIM MLB12 draf genome.</title>
        <authorList>
            <person name="Wang Y.-X."/>
        </authorList>
    </citation>
    <scope>NUCLEOTIDE SEQUENCE [LARGE SCALE GENOMIC DNA]</scope>
    <source>
        <strain evidence="7 8">YIM MLB12</strain>
    </source>
</reference>
<feature type="binding site" evidence="5">
    <location>
        <position position="348"/>
    </location>
    <ligand>
        <name>FAD</name>
        <dbReference type="ChEBI" id="CHEBI:57692"/>
    </ligand>
</feature>
<dbReference type="InterPro" id="IPR023753">
    <property type="entry name" value="FAD/NAD-binding_dom"/>
</dbReference>
<dbReference type="Pfam" id="PF07992">
    <property type="entry name" value="Pyr_redox_2"/>
    <property type="match status" value="1"/>
</dbReference>
<dbReference type="EMBL" id="SSWX01000014">
    <property type="protein sequence ID" value="THJ32598.1"/>
    <property type="molecule type" value="Genomic_DNA"/>
</dbReference>
<gene>
    <name evidence="7" type="ORF">E8K88_11480</name>
</gene>
<feature type="binding site" evidence="5">
    <location>
        <position position="58"/>
    </location>
    <ligand>
        <name>FAD</name>
        <dbReference type="ChEBI" id="CHEBI:57692"/>
    </ligand>
</feature>
<comment type="subunit">
    <text evidence="5">Homodimer.</text>
</comment>
<dbReference type="HAMAP" id="MF_01685">
    <property type="entry name" value="FENR2"/>
    <property type="match status" value="1"/>
</dbReference>
<dbReference type="InterPro" id="IPR036188">
    <property type="entry name" value="FAD/NAD-bd_sf"/>
</dbReference>
<keyword evidence="1 5" id="KW-0285">Flavoprotein</keyword>
<dbReference type="GO" id="GO:0050661">
    <property type="term" value="F:NADP binding"/>
    <property type="evidence" value="ECO:0007669"/>
    <property type="project" value="UniProtKB-UniRule"/>
</dbReference>
<feature type="domain" description="FAD/NAD(P)-binding" evidence="6">
    <location>
        <begin position="17"/>
        <end position="322"/>
    </location>
</feature>
<comment type="catalytic activity">
    <reaction evidence="5">
        <text>2 reduced [2Fe-2S]-[ferredoxin] + NADP(+) + H(+) = 2 oxidized [2Fe-2S]-[ferredoxin] + NADPH</text>
        <dbReference type="Rhea" id="RHEA:20125"/>
        <dbReference type="Rhea" id="RHEA-COMP:10000"/>
        <dbReference type="Rhea" id="RHEA-COMP:10001"/>
        <dbReference type="ChEBI" id="CHEBI:15378"/>
        <dbReference type="ChEBI" id="CHEBI:33737"/>
        <dbReference type="ChEBI" id="CHEBI:33738"/>
        <dbReference type="ChEBI" id="CHEBI:57783"/>
        <dbReference type="ChEBI" id="CHEBI:58349"/>
        <dbReference type="EC" id="1.18.1.2"/>
    </reaction>
</comment>
<accession>A0A4S5BRV6</accession>
<dbReference type="InterPro" id="IPR022890">
    <property type="entry name" value="Fd--NADP_Rdtase_type_2"/>
</dbReference>